<dbReference type="RefSeq" id="WP_135960424.1">
    <property type="nucleotide sequence ID" value="NZ_AQFR02000001.1"/>
</dbReference>
<dbReference type="AlphaFoldDB" id="A0A4S2BNG4"/>
<accession>A0A4S2BNG4</accession>
<gene>
    <name evidence="3" type="ORF">E5351_03290</name>
</gene>
<organism evidence="3 4">
    <name type="scientific">Lactobacillus intestinalis</name>
    <dbReference type="NCBI Taxonomy" id="151781"/>
    <lineage>
        <taxon>Bacteria</taxon>
        <taxon>Bacillati</taxon>
        <taxon>Bacillota</taxon>
        <taxon>Bacilli</taxon>
        <taxon>Lactobacillales</taxon>
        <taxon>Lactobacillaceae</taxon>
        <taxon>Lactobacillus</taxon>
    </lineage>
</organism>
<reference evidence="3 4" key="1">
    <citation type="submission" date="2019-04" db="EMBL/GenBank/DDBJ databases">
        <title>Microbes associate with the intestines of laboratory mice.</title>
        <authorList>
            <person name="Navarre W."/>
            <person name="Wong E."/>
            <person name="Huang K."/>
            <person name="Tropini C."/>
            <person name="Ng K."/>
            <person name="Yu B."/>
        </authorList>
    </citation>
    <scope>NUCLEOTIDE SEQUENCE [LARGE SCALE GENOMIC DNA]</scope>
    <source>
        <strain evidence="3 4">NM61_E11</strain>
    </source>
</reference>
<evidence type="ECO:0008006" key="5">
    <source>
        <dbReference type="Google" id="ProtNLM"/>
    </source>
</evidence>
<feature type="region of interest" description="Disordered" evidence="1">
    <location>
        <begin position="42"/>
        <end position="70"/>
    </location>
</feature>
<dbReference type="Proteomes" id="UP000309117">
    <property type="component" value="Unassembled WGS sequence"/>
</dbReference>
<evidence type="ECO:0000313" key="3">
    <source>
        <dbReference type="EMBL" id="TGY16597.1"/>
    </source>
</evidence>
<name>A0A4S2BNG4_9LACO</name>
<keyword evidence="2" id="KW-0732">Signal</keyword>
<evidence type="ECO:0000313" key="4">
    <source>
        <dbReference type="Proteomes" id="UP000309117"/>
    </source>
</evidence>
<feature type="compositionally biased region" description="Basic residues" evidence="1">
    <location>
        <begin position="44"/>
        <end position="66"/>
    </location>
</feature>
<evidence type="ECO:0000256" key="1">
    <source>
        <dbReference type="SAM" id="MobiDB-lite"/>
    </source>
</evidence>
<proteinExistence type="predicted"/>
<evidence type="ECO:0000256" key="2">
    <source>
        <dbReference type="SAM" id="SignalP"/>
    </source>
</evidence>
<dbReference type="EMBL" id="SRYV01000004">
    <property type="protein sequence ID" value="TGY16597.1"/>
    <property type="molecule type" value="Genomic_DNA"/>
</dbReference>
<protein>
    <recommendedName>
        <fullName evidence="5">Cell surface protein</fullName>
    </recommendedName>
</protein>
<sequence length="614" mass="68625">MHFLSNSKKKTRLTLLTVAVMGAMIGVGSQMITNTSPFTQTVFAKKKPPKKKKTKKVKNQKPHKFHPFSGHTPSGWGNFKVATGGTSQVGDDYASTYIIFNNSASDTIPEGGRASAWGRLKSDGDNNTGKNYFYNFHDDSSVRAHASRGNSSNIRISDHPSVVYKNMARVYKQNKDHELTEKPVNVDMRVTVIGFYPTRWNASNQKNTSVVFRGNQPAINSAATGKLVLSYQFLKHNTNSPIQFDHTPISAWDIDAGQSLGMYDAGGHPYWNVVTATKNHTIPKGLKLAQQGRLGASTMLAGVPRVFHKGANKIPASQGNVTEYDDYAGLTWIIKNGNSFQIAFEFNLTKYAMRGKEDLWIGNYGTNGQNSGIQSSSTGSHVVRHPAYKKLPGITKHNGLEYYFKLNSNYSPGSDTPNGGGPSYNMDKTVKENDGGISSGYQKSLKLSKPFNKQAPQNTHWFYRMRINSTYPKVVGSDQKKKAFEVLKNFGFQDKSIDKGLDFNNKWTGDLYNGVAVYTQDTKDDKFKRISSEKVKKTFVITRKKNKNGTTSLTAKLRKPVLDTMLSSKSHKDYDWLFNHVINFVFKVQGNNELWQEFEPDAGGNYKYDLYSII</sequence>
<comment type="caution">
    <text evidence="3">The sequence shown here is derived from an EMBL/GenBank/DDBJ whole genome shotgun (WGS) entry which is preliminary data.</text>
</comment>
<feature type="signal peptide" evidence="2">
    <location>
        <begin position="1"/>
        <end position="25"/>
    </location>
</feature>
<feature type="chain" id="PRO_5039049472" description="Cell surface protein" evidence="2">
    <location>
        <begin position="26"/>
        <end position="614"/>
    </location>
</feature>